<dbReference type="InterPro" id="IPR032017">
    <property type="entry name" value="FAM76"/>
</dbReference>
<evidence type="ECO:0000256" key="1">
    <source>
        <dbReference type="ARBA" id="ARBA00009097"/>
    </source>
</evidence>
<sequence>MDQPLFSCARCMKSFPQSQMARSGTTCKVCTPHHSSFKQCEYCKSDFKHSIPGTACPRCQSLKAKYGEPKPCSICMLPTAYGNALVCQRCLHYRNKFGDPRQCENCLQMCAFYKDEASRSKVDGQVLCWVCTYNHKINKSKESTEGVTSRRGISDTIFGKSSHELHSSLSAVKRQRTEEYTTHHSVSSRPTNAHAYSMDSAYDEHILTIGQLQDDIKALKRQLQLKDSELLKKNQTISDLKSEIIEMETSSRERLLKYQDSAEDEISRLKETIRTLQREKLELSSRPKKRKMAYPNPNYTHSPLTLSPLRMPPSPPPKPAKLLTSASTPSLFRRLNDEASRGDHQREATPASTPPGSPHTEGTEDADSNASSRPRRHRGVLGEVDEEDRDSAANTPGAGEHHEEQDVTVAAATTTTTTTARSEGGPTSPSLSSSSEGLSPVPPRNP</sequence>
<evidence type="ECO:0000256" key="3">
    <source>
        <dbReference type="SAM" id="MobiDB-lite"/>
    </source>
</evidence>
<evidence type="ECO:0000256" key="2">
    <source>
        <dbReference type="ARBA" id="ARBA00023054"/>
    </source>
</evidence>
<gene>
    <name evidence="4" type="ORF">TR93652</name>
</gene>
<dbReference type="EMBL" id="GEEE01024656">
    <property type="protein sequence ID" value="JAP38569.1"/>
    <property type="molecule type" value="Transcribed_RNA"/>
</dbReference>
<protein>
    <recommendedName>
        <fullName evidence="5">Protein FAM76A</fullName>
    </recommendedName>
</protein>
<accession>A0A0X3NEZ2</accession>
<feature type="compositionally biased region" description="Basic and acidic residues" evidence="3">
    <location>
        <begin position="334"/>
        <end position="347"/>
    </location>
</feature>
<dbReference type="GO" id="GO:0016607">
    <property type="term" value="C:nuclear speck"/>
    <property type="evidence" value="ECO:0007669"/>
    <property type="project" value="TreeGrafter"/>
</dbReference>
<dbReference type="PANTHER" id="PTHR46176:SF1">
    <property type="entry name" value="LD21662P"/>
    <property type="match status" value="1"/>
</dbReference>
<organism evidence="4">
    <name type="scientific">Schistocephalus solidus</name>
    <name type="common">Tapeworm</name>
    <dbReference type="NCBI Taxonomy" id="70667"/>
    <lineage>
        <taxon>Eukaryota</taxon>
        <taxon>Metazoa</taxon>
        <taxon>Spiralia</taxon>
        <taxon>Lophotrochozoa</taxon>
        <taxon>Platyhelminthes</taxon>
        <taxon>Cestoda</taxon>
        <taxon>Eucestoda</taxon>
        <taxon>Diphyllobothriidea</taxon>
        <taxon>Diphyllobothriidae</taxon>
        <taxon>Schistocephalus</taxon>
    </lineage>
</organism>
<dbReference type="AlphaFoldDB" id="A0A0X3NEZ2"/>
<feature type="region of interest" description="Disordered" evidence="3">
    <location>
        <begin position="279"/>
        <end position="446"/>
    </location>
</feature>
<comment type="similarity">
    <text evidence="1">Belongs to the FAM76 family.</text>
</comment>
<reference evidence="4" key="1">
    <citation type="submission" date="2016-01" db="EMBL/GenBank/DDBJ databases">
        <title>Reference transcriptome for the parasite Schistocephalus solidus: insights into the molecular evolution of parasitism.</title>
        <authorList>
            <person name="Hebert F.O."/>
            <person name="Grambauer S."/>
            <person name="Barber I."/>
            <person name="Landry C.R."/>
            <person name="Aubin-Horth N."/>
        </authorList>
    </citation>
    <scope>NUCLEOTIDE SEQUENCE</scope>
</reference>
<feature type="compositionally biased region" description="Pro residues" evidence="3">
    <location>
        <begin position="310"/>
        <end position="319"/>
    </location>
</feature>
<dbReference type="Pfam" id="PF16046">
    <property type="entry name" value="FAM76"/>
    <property type="match status" value="1"/>
</dbReference>
<feature type="compositionally biased region" description="Low complexity" evidence="3">
    <location>
        <begin position="407"/>
        <end position="439"/>
    </location>
</feature>
<keyword evidence="2" id="KW-0175">Coiled coil</keyword>
<evidence type="ECO:0000313" key="4">
    <source>
        <dbReference type="EMBL" id="JAP38569.1"/>
    </source>
</evidence>
<dbReference type="PANTHER" id="PTHR46176">
    <property type="entry name" value="LD21662P"/>
    <property type="match status" value="1"/>
</dbReference>
<proteinExistence type="inferred from homology"/>
<name>A0A0X3NEZ2_SCHSO</name>
<evidence type="ECO:0008006" key="5">
    <source>
        <dbReference type="Google" id="ProtNLM"/>
    </source>
</evidence>